<dbReference type="PANTHER" id="PTHR22550">
    <property type="entry name" value="SPORE GERMINATION PROTEIN"/>
    <property type="match status" value="1"/>
</dbReference>
<dbReference type="SMART" id="SM00327">
    <property type="entry name" value="VWA"/>
    <property type="match status" value="1"/>
</dbReference>
<gene>
    <name evidence="6" type="ORF">A2008_05245</name>
</gene>
<dbReference type="InterPro" id="IPR002035">
    <property type="entry name" value="VWF_A"/>
</dbReference>
<reference evidence="6 7" key="1">
    <citation type="journal article" date="2016" name="Nat. Commun.">
        <title>Thousands of microbial genomes shed light on interconnected biogeochemical processes in an aquifer system.</title>
        <authorList>
            <person name="Anantharaman K."/>
            <person name="Brown C.T."/>
            <person name="Hug L.A."/>
            <person name="Sharon I."/>
            <person name="Castelle C.J."/>
            <person name="Probst A.J."/>
            <person name="Thomas B.C."/>
            <person name="Singh A."/>
            <person name="Wilkins M.J."/>
            <person name="Karaoz U."/>
            <person name="Brodie E.L."/>
            <person name="Williams K.H."/>
            <person name="Hubbard S.S."/>
            <person name="Banfield J.F."/>
        </authorList>
    </citation>
    <scope>NUCLEOTIDE SEQUENCE [LARGE SCALE GENOMIC DNA]</scope>
</reference>
<dbReference type="InterPro" id="IPR024163">
    <property type="entry name" value="Aerotolerance_reg_N"/>
</dbReference>
<dbReference type="Gene3D" id="3.40.50.410">
    <property type="entry name" value="von Willebrand factor, type A domain"/>
    <property type="match status" value="1"/>
</dbReference>
<dbReference type="Pfam" id="PF13519">
    <property type="entry name" value="VWA_2"/>
    <property type="match status" value="1"/>
</dbReference>
<evidence type="ECO:0000313" key="6">
    <source>
        <dbReference type="EMBL" id="OGM06456.1"/>
    </source>
</evidence>
<name>A0A1F7WUG7_9BACT</name>
<dbReference type="PROSITE" id="PS50234">
    <property type="entry name" value="VWFA"/>
    <property type="match status" value="1"/>
</dbReference>
<evidence type="ECO:0000256" key="4">
    <source>
        <dbReference type="ARBA" id="ARBA00023136"/>
    </source>
</evidence>
<comment type="caution">
    <text evidence="6">The sequence shown here is derived from an EMBL/GenBank/DDBJ whole genome shotgun (WGS) entry which is preliminary data.</text>
</comment>
<evidence type="ECO:0000313" key="7">
    <source>
        <dbReference type="Proteomes" id="UP000178735"/>
    </source>
</evidence>
<evidence type="ECO:0000256" key="1">
    <source>
        <dbReference type="ARBA" id="ARBA00022475"/>
    </source>
</evidence>
<sequence length="357" mass="39263">MISFKYPALLFLAIVPILIFAYNVYRASSRKAGIGFSSIALYKAAGTKTYKTYLAALANILRALILLLLVIAVARPQFGEEEQDTTRLGIDIFIALDVSGSMSAEDLKPDRITAARELTGEFIKKLSDHRVGLVVFAGRSMTLSPLSTDIAIMSESVSKVKIGEMPIDGTAIGDAIANCVYKLTGKGAKPAADAKAVKSTKDGKTEKNKVKSKIVILLTDGENNSGNIEPMLAAKIAYDEKIKIYTIGIGSKDGAPIPVFQNGQKFYMRNHDGTLVVPKLDEKLLQEIAELTGGLYFRATDEKKLKEIYDIINKLEKSEIITSKFTMYSEKAHYPLFLAFVLMLVNFIIEYRVLLKL</sequence>
<keyword evidence="1" id="KW-1003">Cell membrane</keyword>
<dbReference type="PANTHER" id="PTHR22550:SF5">
    <property type="entry name" value="LEUCINE ZIPPER PROTEIN 4"/>
    <property type="match status" value="1"/>
</dbReference>
<dbReference type="STRING" id="1817813.A2008_05245"/>
<dbReference type="InterPro" id="IPR050768">
    <property type="entry name" value="UPF0353/GerABKA_families"/>
</dbReference>
<proteinExistence type="predicted"/>
<keyword evidence="2" id="KW-0812">Transmembrane</keyword>
<accession>A0A1F7WUG7</accession>
<organism evidence="6 7">
    <name type="scientific">Candidatus Wallbacteria bacterium GWC2_49_35</name>
    <dbReference type="NCBI Taxonomy" id="1817813"/>
    <lineage>
        <taxon>Bacteria</taxon>
        <taxon>Candidatus Walliibacteriota</taxon>
    </lineage>
</organism>
<dbReference type="InterPro" id="IPR036465">
    <property type="entry name" value="vWFA_dom_sf"/>
</dbReference>
<dbReference type="Proteomes" id="UP000178735">
    <property type="component" value="Unassembled WGS sequence"/>
</dbReference>
<dbReference type="EMBL" id="MGFH01000062">
    <property type="protein sequence ID" value="OGM06456.1"/>
    <property type="molecule type" value="Genomic_DNA"/>
</dbReference>
<feature type="domain" description="VWFA" evidence="5">
    <location>
        <begin position="91"/>
        <end position="312"/>
    </location>
</feature>
<protein>
    <recommendedName>
        <fullName evidence="5">VWFA domain-containing protein</fullName>
    </recommendedName>
</protein>
<dbReference type="AlphaFoldDB" id="A0A1F7WUG7"/>
<dbReference type="SUPFAM" id="SSF53300">
    <property type="entry name" value="vWA-like"/>
    <property type="match status" value="1"/>
</dbReference>
<keyword evidence="3" id="KW-1133">Transmembrane helix</keyword>
<keyword evidence="4" id="KW-0472">Membrane</keyword>
<evidence type="ECO:0000256" key="3">
    <source>
        <dbReference type="ARBA" id="ARBA00022989"/>
    </source>
</evidence>
<dbReference type="Pfam" id="PF07584">
    <property type="entry name" value="BatA"/>
    <property type="match status" value="1"/>
</dbReference>
<evidence type="ECO:0000256" key="2">
    <source>
        <dbReference type="ARBA" id="ARBA00022692"/>
    </source>
</evidence>
<evidence type="ECO:0000259" key="5">
    <source>
        <dbReference type="PROSITE" id="PS50234"/>
    </source>
</evidence>